<protein>
    <recommendedName>
        <fullName evidence="2">EthD domain-containing protein</fullName>
    </recommendedName>
</protein>
<dbReference type="Pfam" id="PF07110">
    <property type="entry name" value="EthD"/>
    <property type="match status" value="1"/>
</dbReference>
<evidence type="ECO:0000256" key="1">
    <source>
        <dbReference type="ARBA" id="ARBA00005986"/>
    </source>
</evidence>
<dbReference type="NCBIfam" id="TIGR02118">
    <property type="entry name" value="EthD family reductase"/>
    <property type="match status" value="1"/>
</dbReference>
<name>A0AAQ3LZM8_9PEZI</name>
<dbReference type="EMBL" id="CP138580">
    <property type="protein sequence ID" value="WPG98084.1"/>
    <property type="molecule type" value="Genomic_DNA"/>
</dbReference>
<proteinExistence type="inferred from homology"/>
<keyword evidence="4" id="KW-1185">Reference proteome</keyword>
<dbReference type="InterPro" id="IPR011008">
    <property type="entry name" value="Dimeric_a/b-barrel"/>
</dbReference>
<dbReference type="GO" id="GO:0016491">
    <property type="term" value="F:oxidoreductase activity"/>
    <property type="evidence" value="ECO:0007669"/>
    <property type="project" value="InterPro"/>
</dbReference>
<feature type="domain" description="EthD" evidence="2">
    <location>
        <begin position="18"/>
        <end position="87"/>
    </location>
</feature>
<dbReference type="PANTHER" id="PTHR40260:SF2">
    <property type="entry name" value="BLR8190 PROTEIN"/>
    <property type="match status" value="1"/>
</dbReference>
<evidence type="ECO:0000313" key="4">
    <source>
        <dbReference type="Proteomes" id="UP001303373"/>
    </source>
</evidence>
<reference evidence="3 4" key="1">
    <citation type="submission" date="2023-11" db="EMBL/GenBank/DDBJ databases">
        <title>An acidophilic fungus is an integral part of prey digestion in a carnivorous sundew plant.</title>
        <authorList>
            <person name="Tsai I.J."/>
        </authorList>
    </citation>
    <scope>NUCLEOTIDE SEQUENCE [LARGE SCALE GENOMIC DNA]</scope>
    <source>
        <strain evidence="3">169a</strain>
    </source>
</reference>
<dbReference type="SUPFAM" id="SSF54909">
    <property type="entry name" value="Dimeric alpha+beta barrel"/>
    <property type="match status" value="1"/>
</dbReference>
<accession>A0AAQ3LZM8</accession>
<gene>
    <name evidence="3" type="ORF">R9X50_00087000</name>
</gene>
<evidence type="ECO:0000259" key="2">
    <source>
        <dbReference type="Pfam" id="PF07110"/>
    </source>
</evidence>
<comment type="similarity">
    <text evidence="1">Belongs to the tpcK family.</text>
</comment>
<dbReference type="AlphaFoldDB" id="A0AAQ3LZM8"/>
<dbReference type="Proteomes" id="UP001303373">
    <property type="component" value="Chromosome 1"/>
</dbReference>
<evidence type="ECO:0000313" key="3">
    <source>
        <dbReference type="EMBL" id="WPG98084.1"/>
    </source>
</evidence>
<sequence>MAATVTVLYPAGAKFNMDYYLSTHMPLVKEKWGPDGLTSYKVLKFNDNAPYSVQATLEFESLEAFQKAAGGPHTAEILGDVPNFSDKEPVLMPASIVGSS</sequence>
<dbReference type="InterPro" id="IPR009799">
    <property type="entry name" value="EthD_dom"/>
</dbReference>
<dbReference type="Gene3D" id="3.30.70.100">
    <property type="match status" value="1"/>
</dbReference>
<organism evidence="3 4">
    <name type="scientific">Acrodontium crateriforme</name>
    <dbReference type="NCBI Taxonomy" id="150365"/>
    <lineage>
        <taxon>Eukaryota</taxon>
        <taxon>Fungi</taxon>
        <taxon>Dikarya</taxon>
        <taxon>Ascomycota</taxon>
        <taxon>Pezizomycotina</taxon>
        <taxon>Dothideomycetes</taxon>
        <taxon>Dothideomycetidae</taxon>
        <taxon>Mycosphaerellales</taxon>
        <taxon>Teratosphaeriaceae</taxon>
        <taxon>Acrodontium</taxon>
    </lineage>
</organism>
<dbReference type="PANTHER" id="PTHR40260">
    <property type="entry name" value="BLR8190 PROTEIN"/>
    <property type="match status" value="1"/>
</dbReference>